<evidence type="ECO:0000313" key="2">
    <source>
        <dbReference type="Proteomes" id="UP000264353"/>
    </source>
</evidence>
<evidence type="ECO:0000313" key="1">
    <source>
        <dbReference type="EMBL" id="RID63097.1"/>
    </source>
</evidence>
<gene>
    <name evidence="1" type="ORF">BRARA_E02123</name>
</gene>
<name>A0A397ZBT9_BRACM</name>
<proteinExistence type="predicted"/>
<accession>A0A397ZBT9</accession>
<dbReference type="EMBL" id="CM010632">
    <property type="protein sequence ID" value="RID63097.1"/>
    <property type="molecule type" value="Genomic_DNA"/>
</dbReference>
<organism evidence="1 2">
    <name type="scientific">Brassica campestris</name>
    <name type="common">Field mustard</name>
    <dbReference type="NCBI Taxonomy" id="3711"/>
    <lineage>
        <taxon>Eukaryota</taxon>
        <taxon>Viridiplantae</taxon>
        <taxon>Streptophyta</taxon>
        <taxon>Embryophyta</taxon>
        <taxon>Tracheophyta</taxon>
        <taxon>Spermatophyta</taxon>
        <taxon>Magnoliopsida</taxon>
        <taxon>eudicotyledons</taxon>
        <taxon>Gunneridae</taxon>
        <taxon>Pentapetalae</taxon>
        <taxon>rosids</taxon>
        <taxon>malvids</taxon>
        <taxon>Brassicales</taxon>
        <taxon>Brassicaceae</taxon>
        <taxon>Brassiceae</taxon>
        <taxon>Brassica</taxon>
    </lineage>
</organism>
<dbReference type="AlphaFoldDB" id="A0A397ZBT9"/>
<dbReference type="Proteomes" id="UP000264353">
    <property type="component" value="Chromosome A5"/>
</dbReference>
<protein>
    <submittedName>
        <fullName evidence="1">Uncharacterized protein</fullName>
    </submittedName>
</protein>
<reference evidence="1 2" key="1">
    <citation type="submission" date="2018-06" db="EMBL/GenBank/DDBJ databases">
        <title>WGS assembly of Brassica rapa FPsc.</title>
        <authorList>
            <person name="Bowman J."/>
            <person name="Kohchi T."/>
            <person name="Yamato K."/>
            <person name="Jenkins J."/>
            <person name="Shu S."/>
            <person name="Ishizaki K."/>
            <person name="Yamaoka S."/>
            <person name="Nishihama R."/>
            <person name="Nakamura Y."/>
            <person name="Berger F."/>
            <person name="Adam C."/>
            <person name="Aki S."/>
            <person name="Althoff F."/>
            <person name="Araki T."/>
            <person name="Arteaga-Vazquez M."/>
            <person name="Balasubrmanian S."/>
            <person name="Bauer D."/>
            <person name="Boehm C."/>
            <person name="Briginshaw L."/>
            <person name="Caballero-Perez J."/>
            <person name="Catarino B."/>
            <person name="Chen F."/>
            <person name="Chiyoda S."/>
            <person name="Chovatia M."/>
            <person name="Davies K."/>
            <person name="Delmans M."/>
            <person name="Demura T."/>
            <person name="Dierschke T."/>
            <person name="Dolan L."/>
            <person name="Dorantes-Acosta A."/>
            <person name="Eklund D."/>
            <person name="Florent S."/>
            <person name="Flores-Sandoval E."/>
            <person name="Fujiyama A."/>
            <person name="Fukuzawa H."/>
            <person name="Galik B."/>
            <person name="Grimanelli D."/>
            <person name="Grimwood J."/>
            <person name="Grossniklaus U."/>
            <person name="Hamada T."/>
            <person name="Haseloff J."/>
            <person name="Hetherington A."/>
            <person name="Higo A."/>
            <person name="Hirakawa Y."/>
            <person name="Hundley H."/>
            <person name="Ikeda Y."/>
            <person name="Inoue K."/>
            <person name="Inoue S."/>
            <person name="Ishida S."/>
            <person name="Jia Q."/>
            <person name="Kakita M."/>
            <person name="Kanazawa T."/>
            <person name="Kawai Y."/>
            <person name="Kawashima T."/>
            <person name="Kennedy M."/>
            <person name="Kinose K."/>
            <person name="Kinoshita T."/>
            <person name="Kohara Y."/>
            <person name="Koide E."/>
            <person name="Komatsu K."/>
            <person name="Kopischke S."/>
            <person name="Kubo M."/>
            <person name="Kyozuka J."/>
            <person name="Lagercrantz U."/>
            <person name="Lin S."/>
            <person name="Lindquist E."/>
            <person name="Lipzen A."/>
            <person name="Lu C."/>
            <person name="Luna E."/>
            <person name="Martienssen R."/>
            <person name="Minamino N."/>
            <person name="Mizutani M."/>
            <person name="Mizutani M."/>
            <person name="Mochizuki N."/>
            <person name="Monte I."/>
            <person name="Mosher R."/>
            <person name="Nagasaki H."/>
            <person name="Nakagami H."/>
            <person name="Naramoto S."/>
            <person name="Nishitani K."/>
            <person name="Ohtani M."/>
            <person name="Okamoto T."/>
            <person name="Okumura M."/>
            <person name="Phillips J."/>
            <person name="Pollak B."/>
            <person name="Reinders A."/>
            <person name="Roevekamp M."/>
            <person name="Sano R."/>
            <person name="Sawa S."/>
            <person name="Schmid M."/>
            <person name="Shirakawa M."/>
            <person name="Solano R."/>
            <person name="Spunde A."/>
            <person name="Suetsugu N."/>
            <person name="Sugano S."/>
            <person name="Sugiyama A."/>
            <person name="Sun R."/>
            <person name="Suzuki Y."/>
            <person name="Takenaka M."/>
            <person name="Takezawa D."/>
            <person name="Tomogane H."/>
            <person name="Tsuzuki M."/>
            <person name="Ueda T."/>
            <person name="Umeda M."/>
            <person name="Ward J."/>
            <person name="Watanabe Y."/>
            <person name="Yazaki K."/>
            <person name="Yokoyama R."/>
            <person name="Yoshitake Y."/>
            <person name="Yotsui I."/>
            <person name="Zachgo S."/>
            <person name="Schmutz J."/>
        </authorList>
    </citation>
    <scope>NUCLEOTIDE SEQUENCE [LARGE SCALE GENOMIC DNA]</scope>
    <source>
        <strain evidence="2">cv. B-3</strain>
    </source>
</reference>
<sequence>MNCRISFIFNICQIEQKKKKKQKCKLEFVNGSLPSPNSFFLCLTVEAPTFATVKTSHKGKVLRSITD</sequence>